<dbReference type="InterPro" id="IPR000182">
    <property type="entry name" value="GNAT_dom"/>
</dbReference>
<gene>
    <name evidence="4" type="ORF">B1C78_01045</name>
</gene>
<dbReference type="Pfam" id="PF00583">
    <property type="entry name" value="Acetyltransf_1"/>
    <property type="match status" value="1"/>
</dbReference>
<dbReference type="SUPFAM" id="SSF55729">
    <property type="entry name" value="Acyl-CoA N-acyltransferases (Nat)"/>
    <property type="match status" value="1"/>
</dbReference>
<dbReference type="GO" id="GO:0016747">
    <property type="term" value="F:acyltransferase activity, transferring groups other than amino-acyl groups"/>
    <property type="evidence" value="ECO:0007669"/>
    <property type="project" value="InterPro"/>
</dbReference>
<sequence length="144" mass="16340">MSAEIRIAETDDEIAACFPVIHALRPHLSEPEFVPLIRRMEAGAYRLAYLAEHGRPVAVAGFRIGENLPWGRFMYVDDLVTDPAHRSRGHGRTMLSWLKRHAAEAGCGQLRLDSGVQRKDAHRFYEREGMEMVSLHFMMPIPGD</sequence>
<evidence type="ECO:0000256" key="1">
    <source>
        <dbReference type="ARBA" id="ARBA00022679"/>
    </source>
</evidence>
<name>A0A1V3NUR7_9GAMM</name>
<evidence type="ECO:0000259" key="3">
    <source>
        <dbReference type="PROSITE" id="PS51186"/>
    </source>
</evidence>
<evidence type="ECO:0000256" key="2">
    <source>
        <dbReference type="ARBA" id="ARBA00023315"/>
    </source>
</evidence>
<dbReference type="RefSeq" id="WP_077277289.1">
    <property type="nucleotide sequence ID" value="NZ_MVBK01000004.1"/>
</dbReference>
<keyword evidence="1 4" id="KW-0808">Transferase</keyword>
<dbReference type="PROSITE" id="PS51186">
    <property type="entry name" value="GNAT"/>
    <property type="match status" value="1"/>
</dbReference>
<comment type="caution">
    <text evidence="4">The sequence shown here is derived from an EMBL/GenBank/DDBJ whole genome shotgun (WGS) entry which is preliminary data.</text>
</comment>
<dbReference type="AlphaFoldDB" id="A0A1V3NUR7"/>
<dbReference type="PANTHER" id="PTHR43877:SF2">
    <property type="entry name" value="AMINOALKYLPHOSPHONATE N-ACETYLTRANSFERASE-RELATED"/>
    <property type="match status" value="1"/>
</dbReference>
<feature type="domain" description="N-acetyltransferase" evidence="3">
    <location>
        <begin position="3"/>
        <end position="144"/>
    </location>
</feature>
<dbReference type="Proteomes" id="UP000189462">
    <property type="component" value="Unassembled WGS sequence"/>
</dbReference>
<protein>
    <submittedName>
        <fullName evidence="4">GNAT family N-acetyltransferase</fullName>
    </submittedName>
</protein>
<evidence type="ECO:0000313" key="4">
    <source>
        <dbReference type="EMBL" id="OOG28714.1"/>
    </source>
</evidence>
<dbReference type="PANTHER" id="PTHR43877">
    <property type="entry name" value="AMINOALKYLPHOSPHONATE N-ACETYLTRANSFERASE-RELATED-RELATED"/>
    <property type="match status" value="1"/>
</dbReference>
<reference evidence="4 5" key="1">
    <citation type="submission" date="2017-02" db="EMBL/GenBank/DDBJ databases">
        <title>Genomic diversity within the haloalkaliphilic genus Thioalkalivibrio.</title>
        <authorList>
            <person name="Ahn A.-C."/>
            <person name="Meier-Kolthoff J."/>
            <person name="Overmars L."/>
            <person name="Richter M."/>
            <person name="Woyke T."/>
            <person name="Sorokin D.Y."/>
            <person name="Muyzer G."/>
        </authorList>
    </citation>
    <scope>NUCLEOTIDE SEQUENCE [LARGE SCALE GENOMIC DNA]</scope>
    <source>
        <strain evidence="4 5">ALJD</strain>
    </source>
</reference>
<proteinExistence type="predicted"/>
<accession>A0A1V3NUR7</accession>
<dbReference type="InterPro" id="IPR050832">
    <property type="entry name" value="Bact_Acetyltransf"/>
</dbReference>
<organism evidence="4 5">
    <name type="scientific">Thioalkalivibrio denitrificans</name>
    <dbReference type="NCBI Taxonomy" id="108003"/>
    <lineage>
        <taxon>Bacteria</taxon>
        <taxon>Pseudomonadati</taxon>
        <taxon>Pseudomonadota</taxon>
        <taxon>Gammaproteobacteria</taxon>
        <taxon>Chromatiales</taxon>
        <taxon>Ectothiorhodospiraceae</taxon>
        <taxon>Thioalkalivibrio</taxon>
    </lineage>
</organism>
<dbReference type="OrthoDB" id="9799601at2"/>
<dbReference type="CDD" id="cd04301">
    <property type="entry name" value="NAT_SF"/>
    <property type="match status" value="1"/>
</dbReference>
<dbReference type="STRING" id="108003.B1C78_01045"/>
<keyword evidence="5" id="KW-1185">Reference proteome</keyword>
<dbReference type="Gene3D" id="3.40.630.30">
    <property type="match status" value="1"/>
</dbReference>
<evidence type="ECO:0000313" key="5">
    <source>
        <dbReference type="Proteomes" id="UP000189462"/>
    </source>
</evidence>
<keyword evidence="2" id="KW-0012">Acyltransferase</keyword>
<dbReference type="EMBL" id="MVBK01000004">
    <property type="protein sequence ID" value="OOG28714.1"/>
    <property type="molecule type" value="Genomic_DNA"/>
</dbReference>
<dbReference type="InterPro" id="IPR016181">
    <property type="entry name" value="Acyl_CoA_acyltransferase"/>
</dbReference>